<dbReference type="PROSITE" id="PS51450">
    <property type="entry name" value="LRR"/>
    <property type="match status" value="1"/>
</dbReference>
<name>A0A7G5GQE0_9BACT</name>
<dbReference type="AlphaFoldDB" id="A0A7G5GQE0"/>
<keyword evidence="3" id="KW-1133">Transmembrane helix</keyword>
<dbReference type="InterPro" id="IPR001611">
    <property type="entry name" value="Leu-rich_rpt"/>
</dbReference>
<evidence type="ECO:0000313" key="5">
    <source>
        <dbReference type="Proteomes" id="UP000515369"/>
    </source>
</evidence>
<keyword evidence="5" id="KW-1185">Reference proteome</keyword>
<feature type="transmembrane region" description="Helical" evidence="3">
    <location>
        <begin position="37"/>
        <end position="57"/>
    </location>
</feature>
<dbReference type="PANTHER" id="PTHR46652:SF3">
    <property type="entry name" value="LEUCINE-RICH REPEAT-CONTAINING PROTEIN 9"/>
    <property type="match status" value="1"/>
</dbReference>
<reference evidence="4 5" key="1">
    <citation type="submission" date="2020-07" db="EMBL/GenBank/DDBJ databases">
        <title>Spirosoma foliorum sp. nov., isolated from the leaves on the Nejang mountain Korea, Republic of.</title>
        <authorList>
            <person name="Ho H."/>
            <person name="Lee Y.-J."/>
            <person name="Nurcahyanto D.-A."/>
            <person name="Kim S.-G."/>
        </authorList>
    </citation>
    <scope>NUCLEOTIDE SEQUENCE [LARGE SCALE GENOMIC DNA]</scope>
    <source>
        <strain evidence="4 5">PL0136</strain>
    </source>
</reference>
<protein>
    <recommendedName>
        <fullName evidence="6">Leucine-rich repeat domain-containing protein</fullName>
    </recommendedName>
</protein>
<keyword evidence="1" id="KW-0433">Leucine-rich repeat</keyword>
<dbReference type="PANTHER" id="PTHR46652">
    <property type="entry name" value="LEUCINE-RICH REPEAT AND IQ DOMAIN-CONTAINING PROTEIN 1-RELATED"/>
    <property type="match status" value="1"/>
</dbReference>
<dbReference type="Gene3D" id="3.80.10.10">
    <property type="entry name" value="Ribonuclease Inhibitor"/>
    <property type="match status" value="1"/>
</dbReference>
<proteinExistence type="predicted"/>
<keyword evidence="3" id="KW-0812">Transmembrane</keyword>
<feature type="transmembrane region" description="Helical" evidence="3">
    <location>
        <begin position="66"/>
        <end position="88"/>
    </location>
</feature>
<evidence type="ECO:0000256" key="1">
    <source>
        <dbReference type="ARBA" id="ARBA00022614"/>
    </source>
</evidence>
<keyword evidence="3" id="KW-0472">Membrane</keyword>
<dbReference type="EMBL" id="CP059732">
    <property type="protein sequence ID" value="QMW01082.1"/>
    <property type="molecule type" value="Genomic_DNA"/>
</dbReference>
<dbReference type="KEGG" id="sfol:H3H32_24330"/>
<sequence>MATRSLLLSLTLTFVLGYSFTVGLTDPNSVLKKIPDWLGIPLFLGCFLLYLLASWWAFKGFSDHKFIALVSMGFCVFGIGIYATVFAMEMGHGKAAKGQYDYDFTTLDPSEKAILAQITHDAGLGLQDAVFTEHWHIGQAEKVTEPRNGFQICVQKGHVTALNLSDHPIRNLATLSQLPQLGDLYLRNCGLTDMSGLQSTKLGRLDISDNQITDLKTLRGCPNVQWLFAMNNRLTSTDGLDQFKAIVSTDFRGNSIPQ</sequence>
<dbReference type="InterPro" id="IPR050836">
    <property type="entry name" value="SDS22/Internalin_LRR"/>
</dbReference>
<dbReference type="SUPFAM" id="SSF52058">
    <property type="entry name" value="L domain-like"/>
    <property type="match status" value="1"/>
</dbReference>
<dbReference type="RefSeq" id="WP_182458199.1">
    <property type="nucleotide sequence ID" value="NZ_CP059732.1"/>
</dbReference>
<dbReference type="Proteomes" id="UP000515369">
    <property type="component" value="Chromosome"/>
</dbReference>
<gene>
    <name evidence="4" type="ORF">H3H32_24330</name>
</gene>
<evidence type="ECO:0000256" key="2">
    <source>
        <dbReference type="ARBA" id="ARBA00022737"/>
    </source>
</evidence>
<evidence type="ECO:0000313" key="4">
    <source>
        <dbReference type="EMBL" id="QMW01082.1"/>
    </source>
</evidence>
<keyword evidence="2" id="KW-0677">Repeat</keyword>
<organism evidence="4 5">
    <name type="scientific">Spirosoma foliorum</name>
    <dbReference type="NCBI Taxonomy" id="2710596"/>
    <lineage>
        <taxon>Bacteria</taxon>
        <taxon>Pseudomonadati</taxon>
        <taxon>Bacteroidota</taxon>
        <taxon>Cytophagia</taxon>
        <taxon>Cytophagales</taxon>
        <taxon>Cytophagaceae</taxon>
        <taxon>Spirosoma</taxon>
    </lineage>
</organism>
<dbReference type="InterPro" id="IPR032675">
    <property type="entry name" value="LRR_dom_sf"/>
</dbReference>
<evidence type="ECO:0000256" key="3">
    <source>
        <dbReference type="SAM" id="Phobius"/>
    </source>
</evidence>
<evidence type="ECO:0008006" key="6">
    <source>
        <dbReference type="Google" id="ProtNLM"/>
    </source>
</evidence>
<accession>A0A7G5GQE0</accession>